<dbReference type="PANTHER" id="PTHR36175:SF1">
    <property type="entry name" value="CYANOPHYCINASE"/>
    <property type="match status" value="1"/>
</dbReference>
<evidence type="ECO:0000256" key="6">
    <source>
        <dbReference type="ARBA" id="ARBA00022670"/>
    </source>
</evidence>
<dbReference type="NCBIfam" id="TIGR02069">
    <property type="entry name" value="cyanophycinase"/>
    <property type="match status" value="1"/>
</dbReference>
<evidence type="ECO:0000256" key="3">
    <source>
        <dbReference type="ARBA" id="ARBA00006534"/>
    </source>
</evidence>
<comment type="function">
    <text evidence="2">Exopeptidase that catalyzes the hydrolytic cleavage of multi-L-arginyl-poly-L-aspartic acid (cyanophycin; a water-insoluble reserve polymer) into aspartate-arginine dipeptides.</text>
</comment>
<dbReference type="AlphaFoldDB" id="A0A917TCC4"/>
<comment type="similarity">
    <text evidence="3">Belongs to the peptidase S51 family.</text>
</comment>
<keyword evidence="8" id="KW-0720">Serine protease</keyword>
<evidence type="ECO:0000313" key="11">
    <source>
        <dbReference type="EMBL" id="GGM18271.1"/>
    </source>
</evidence>
<dbReference type="PIRSF" id="PIRSF032067">
    <property type="entry name" value="Cyanophycinase"/>
    <property type="match status" value="1"/>
</dbReference>
<gene>
    <name evidence="11" type="primary">cphB</name>
    <name evidence="11" type="ORF">GCM10011594_42960</name>
</gene>
<keyword evidence="7" id="KW-0378">Hydrolase</keyword>
<comment type="catalytic activity">
    <reaction evidence="1">
        <text>[L-4-(L-arginin-2-N-yl)aspartate](n) + H2O = [L-4-(L-arginin-2-N-yl)aspartate](n-1) + L-4-(L-arginin-2-N-yl)aspartate</text>
        <dbReference type="Rhea" id="RHEA:12845"/>
        <dbReference type="Rhea" id="RHEA-COMP:13728"/>
        <dbReference type="Rhea" id="RHEA-COMP:13734"/>
        <dbReference type="ChEBI" id="CHEBI:15377"/>
        <dbReference type="ChEBI" id="CHEBI:137986"/>
        <dbReference type="ChEBI" id="CHEBI:137991"/>
        <dbReference type="EC" id="3.4.15.6"/>
    </reaction>
</comment>
<dbReference type="InterPro" id="IPR011811">
    <property type="entry name" value="Peptidase_S51_cyanophycinase"/>
</dbReference>
<reference evidence="11" key="1">
    <citation type="journal article" date="2014" name="Int. J. Syst. Evol. Microbiol.">
        <title>Complete genome sequence of Corynebacterium casei LMG S-19264T (=DSM 44701T), isolated from a smear-ripened cheese.</title>
        <authorList>
            <consortium name="US DOE Joint Genome Institute (JGI-PGF)"/>
            <person name="Walter F."/>
            <person name="Albersmeier A."/>
            <person name="Kalinowski J."/>
            <person name="Ruckert C."/>
        </authorList>
    </citation>
    <scope>NUCLEOTIDE SEQUENCE</scope>
    <source>
        <strain evidence="11">CGMCC 4.7308</strain>
    </source>
</reference>
<dbReference type="EMBL" id="BMNA01000020">
    <property type="protein sequence ID" value="GGM18271.1"/>
    <property type="molecule type" value="Genomic_DNA"/>
</dbReference>
<dbReference type="InterPro" id="IPR029062">
    <property type="entry name" value="Class_I_gatase-like"/>
</dbReference>
<feature type="active site" description="Charge relay system" evidence="9">
    <location>
        <position position="129"/>
    </location>
</feature>
<sequence>MPAPGVVMPIGGAEDKVGRMTILRDVVRLAGGPSARMVVLSTASSLGDEITHAYLRLFAELGVADVAGIRPESRAQAADPAVVAAVQRADAVFMTGGNQTKLATLVVGTPLGEALVAAHRRGALVAGTSAGASICSEHMVSFGSGGSTPKFRVGQVSQGLGLLRGVIVDQHFTQRNRFGRLLALVAANPDQLGVGVDEDTAAVITPDGRMTVRGRGVVTVVDGSHVVTTAYTATGTQPLMMSDLRLHTLPRGAVFDLATRTLVWAPGLPDTSEPPSVLTPADLPDAELPTPRRIAVEGAHETTAELRRRPASR</sequence>
<dbReference type="SUPFAM" id="SSF52317">
    <property type="entry name" value="Class I glutamine amidotransferase-like"/>
    <property type="match status" value="1"/>
</dbReference>
<dbReference type="Gene3D" id="3.40.50.880">
    <property type="match status" value="1"/>
</dbReference>
<feature type="active site" description="Charge relay system" evidence="9">
    <location>
        <position position="171"/>
    </location>
</feature>
<feature type="active site" description="Charge relay system" evidence="9">
    <location>
        <position position="198"/>
    </location>
</feature>
<evidence type="ECO:0000256" key="5">
    <source>
        <dbReference type="ARBA" id="ARBA00015719"/>
    </source>
</evidence>
<evidence type="ECO:0000256" key="4">
    <source>
        <dbReference type="ARBA" id="ARBA00013115"/>
    </source>
</evidence>
<evidence type="ECO:0000256" key="7">
    <source>
        <dbReference type="ARBA" id="ARBA00022801"/>
    </source>
</evidence>
<comment type="caution">
    <text evidence="11">The sequence shown here is derived from an EMBL/GenBank/DDBJ whole genome shotgun (WGS) entry which is preliminary data.</text>
</comment>
<evidence type="ECO:0000256" key="9">
    <source>
        <dbReference type="PIRSR" id="PIRSR032067-1"/>
    </source>
</evidence>
<feature type="region of interest" description="Disordered" evidence="10">
    <location>
        <begin position="268"/>
        <end position="289"/>
    </location>
</feature>
<dbReference type="CDD" id="cd03145">
    <property type="entry name" value="GAT1_cyanophycinase"/>
    <property type="match status" value="1"/>
</dbReference>
<evidence type="ECO:0000256" key="8">
    <source>
        <dbReference type="ARBA" id="ARBA00022825"/>
    </source>
</evidence>
<dbReference type="GO" id="GO:0008236">
    <property type="term" value="F:serine-type peptidase activity"/>
    <property type="evidence" value="ECO:0007669"/>
    <property type="project" value="UniProtKB-KW"/>
</dbReference>
<proteinExistence type="inferred from homology"/>
<organism evidence="11 12">
    <name type="scientific">Nakamurella endophytica</name>
    <dbReference type="NCBI Taxonomy" id="1748367"/>
    <lineage>
        <taxon>Bacteria</taxon>
        <taxon>Bacillati</taxon>
        <taxon>Actinomycetota</taxon>
        <taxon>Actinomycetes</taxon>
        <taxon>Nakamurellales</taxon>
        <taxon>Nakamurellaceae</taxon>
        <taxon>Nakamurella</taxon>
    </lineage>
</organism>
<dbReference type="GO" id="GO:0006508">
    <property type="term" value="P:proteolysis"/>
    <property type="evidence" value="ECO:0007669"/>
    <property type="project" value="UniProtKB-KW"/>
</dbReference>
<reference evidence="11" key="2">
    <citation type="submission" date="2020-09" db="EMBL/GenBank/DDBJ databases">
        <authorList>
            <person name="Sun Q."/>
            <person name="Zhou Y."/>
        </authorList>
    </citation>
    <scope>NUCLEOTIDE SEQUENCE</scope>
    <source>
        <strain evidence="11">CGMCC 4.7308</strain>
    </source>
</reference>
<protein>
    <recommendedName>
        <fullName evidence="5">Cyanophycinase</fullName>
        <ecNumber evidence="4">3.4.15.6</ecNumber>
    </recommendedName>
</protein>
<evidence type="ECO:0000256" key="10">
    <source>
        <dbReference type="SAM" id="MobiDB-lite"/>
    </source>
</evidence>
<dbReference type="GO" id="GO:0008241">
    <property type="term" value="F:peptidyl-dipeptidase activity"/>
    <property type="evidence" value="ECO:0007669"/>
    <property type="project" value="UniProtKB-EC"/>
</dbReference>
<keyword evidence="6" id="KW-0645">Protease</keyword>
<dbReference type="Proteomes" id="UP000655208">
    <property type="component" value="Unassembled WGS sequence"/>
</dbReference>
<evidence type="ECO:0000256" key="2">
    <source>
        <dbReference type="ARBA" id="ARBA00002039"/>
    </source>
</evidence>
<keyword evidence="12" id="KW-1185">Reference proteome</keyword>
<name>A0A917TCC4_9ACTN</name>
<dbReference type="Pfam" id="PF03575">
    <property type="entry name" value="Peptidase_S51"/>
    <property type="match status" value="1"/>
</dbReference>
<accession>A0A917TCC4</accession>
<evidence type="ECO:0000313" key="12">
    <source>
        <dbReference type="Proteomes" id="UP000655208"/>
    </source>
</evidence>
<dbReference type="InterPro" id="IPR005320">
    <property type="entry name" value="Peptidase_S51"/>
</dbReference>
<dbReference type="EC" id="3.4.15.6" evidence="4"/>
<evidence type="ECO:0000256" key="1">
    <source>
        <dbReference type="ARBA" id="ARBA00001092"/>
    </source>
</evidence>
<dbReference type="PANTHER" id="PTHR36175">
    <property type="entry name" value="CYANOPHYCINASE"/>
    <property type="match status" value="1"/>
</dbReference>